<keyword evidence="5 8" id="KW-1133">Transmembrane helix</keyword>
<accession>A0A7R8YR72</accession>
<dbReference type="GO" id="GO:0033041">
    <property type="term" value="F:sweet taste receptor activity"/>
    <property type="evidence" value="ECO:0007669"/>
    <property type="project" value="TreeGrafter"/>
</dbReference>
<evidence type="ECO:0000313" key="10">
    <source>
        <dbReference type="Proteomes" id="UP000594454"/>
    </source>
</evidence>
<name>A0A7R8YR72_HERIL</name>
<dbReference type="PANTHER" id="PTHR21421">
    <property type="entry name" value="GUSTATORY RECEPTOR"/>
    <property type="match status" value="1"/>
</dbReference>
<keyword evidence="10" id="KW-1185">Reference proteome</keyword>
<gene>
    <name evidence="9" type="ORF">HERILL_LOCUS5448</name>
</gene>
<evidence type="ECO:0000256" key="2">
    <source>
        <dbReference type="ARBA" id="ARBA00005327"/>
    </source>
</evidence>
<feature type="transmembrane region" description="Helical" evidence="8">
    <location>
        <begin position="275"/>
        <end position="293"/>
    </location>
</feature>
<comment type="similarity">
    <text evidence="2">Belongs to the insect chemoreceptor superfamily. Gustatory receptor (GR) family. Gr5a subfamily.</text>
</comment>
<sequence>MTIGRESLRRRYMIEKENSGNEASDEEKSLKIHYTQLDSFHKAISSVENMLFFTSDVYNELQFRKVCNATGSYSMSDYFRHHFGFIFVIIPYNLPFGIGSMVVNFLFTFMWNYMDLFIVMVSLGLSSRFQQINHRIEALAGREVSEATWMEIRHHFVLLCELLEAVDETMSGIILLSSINNLYFICYQLLNILQKLRYTINYVYFWYSLLYLASRTTGVFLHAASINDEAAKPLKILRAVPSRNWCSEIERFTDQITTQRVALSGMKFFYLTRKLFFGMAGTIVTYELVLLQFDDPNPNLKPLCG</sequence>
<dbReference type="OrthoDB" id="5800391at2759"/>
<keyword evidence="6 8" id="KW-0472">Membrane</keyword>
<feature type="transmembrane region" description="Helical" evidence="8">
    <location>
        <begin position="83"/>
        <end position="103"/>
    </location>
</feature>
<dbReference type="GO" id="GO:0005886">
    <property type="term" value="C:plasma membrane"/>
    <property type="evidence" value="ECO:0007669"/>
    <property type="project" value="UniProtKB-SubCell"/>
</dbReference>
<dbReference type="AlphaFoldDB" id="A0A7R8YR72"/>
<dbReference type="PANTHER" id="PTHR21421:SF34">
    <property type="entry name" value="GUSTATORY RECEPTOR FOR SUGAR TASTE 61A-RELATED"/>
    <property type="match status" value="1"/>
</dbReference>
<dbReference type="EMBL" id="LR899010">
    <property type="protein sequence ID" value="CAD7082413.1"/>
    <property type="molecule type" value="Genomic_DNA"/>
</dbReference>
<keyword evidence="4 8" id="KW-0812">Transmembrane</keyword>
<evidence type="ECO:0000256" key="8">
    <source>
        <dbReference type="SAM" id="Phobius"/>
    </source>
</evidence>
<comment type="subcellular location">
    <subcellularLocation>
        <location evidence="1">Cell membrane</location>
        <topology evidence="1">Multi-pass membrane protein</topology>
    </subcellularLocation>
</comment>
<keyword evidence="7" id="KW-0675">Receptor</keyword>
<organism evidence="9 10">
    <name type="scientific">Hermetia illucens</name>
    <name type="common">Black soldier fly</name>
    <dbReference type="NCBI Taxonomy" id="343691"/>
    <lineage>
        <taxon>Eukaryota</taxon>
        <taxon>Metazoa</taxon>
        <taxon>Ecdysozoa</taxon>
        <taxon>Arthropoda</taxon>
        <taxon>Hexapoda</taxon>
        <taxon>Insecta</taxon>
        <taxon>Pterygota</taxon>
        <taxon>Neoptera</taxon>
        <taxon>Endopterygota</taxon>
        <taxon>Diptera</taxon>
        <taxon>Brachycera</taxon>
        <taxon>Stratiomyomorpha</taxon>
        <taxon>Stratiomyidae</taxon>
        <taxon>Hermetiinae</taxon>
        <taxon>Hermetia</taxon>
    </lineage>
</organism>
<protein>
    <recommendedName>
        <fullName evidence="11">Gustatory receptor</fullName>
    </recommendedName>
</protein>
<dbReference type="InterPro" id="IPR009318">
    <property type="entry name" value="Gustatory_rcpt"/>
</dbReference>
<reference evidence="9 10" key="1">
    <citation type="submission" date="2020-11" db="EMBL/GenBank/DDBJ databases">
        <authorList>
            <person name="Wallbank WR R."/>
            <person name="Pardo Diaz C."/>
            <person name="Kozak K."/>
            <person name="Martin S."/>
            <person name="Jiggins C."/>
            <person name="Moest M."/>
            <person name="Warren A I."/>
            <person name="Generalovic N T."/>
            <person name="Byers J.R.P. K."/>
            <person name="Montejo-Kovacevich G."/>
            <person name="Yen C E."/>
        </authorList>
    </citation>
    <scope>NUCLEOTIDE SEQUENCE [LARGE SCALE GENOMIC DNA]</scope>
</reference>
<evidence type="ECO:0000256" key="4">
    <source>
        <dbReference type="ARBA" id="ARBA00022692"/>
    </source>
</evidence>
<evidence type="ECO:0000256" key="6">
    <source>
        <dbReference type="ARBA" id="ARBA00023136"/>
    </source>
</evidence>
<evidence type="ECO:0000313" key="9">
    <source>
        <dbReference type="EMBL" id="CAD7082413.1"/>
    </source>
</evidence>
<proteinExistence type="inferred from homology"/>
<dbReference type="InParanoid" id="A0A7R8YR72"/>
<keyword evidence="3" id="KW-1003">Cell membrane</keyword>
<dbReference type="FunCoup" id="A0A7R8YR72">
    <property type="interactions" value="6"/>
</dbReference>
<dbReference type="Pfam" id="PF06151">
    <property type="entry name" value="Trehalose_recp"/>
    <property type="match status" value="1"/>
</dbReference>
<dbReference type="Proteomes" id="UP000594454">
    <property type="component" value="Chromosome 2"/>
</dbReference>
<evidence type="ECO:0008006" key="11">
    <source>
        <dbReference type="Google" id="ProtNLM"/>
    </source>
</evidence>
<evidence type="ECO:0000256" key="1">
    <source>
        <dbReference type="ARBA" id="ARBA00004651"/>
    </source>
</evidence>
<evidence type="ECO:0000256" key="5">
    <source>
        <dbReference type="ARBA" id="ARBA00022989"/>
    </source>
</evidence>
<evidence type="ECO:0000256" key="7">
    <source>
        <dbReference type="ARBA" id="ARBA00023170"/>
    </source>
</evidence>
<evidence type="ECO:0000256" key="3">
    <source>
        <dbReference type="ARBA" id="ARBA00022475"/>
    </source>
</evidence>